<keyword evidence="5" id="KW-1185">Reference proteome</keyword>
<evidence type="ECO:0000313" key="5">
    <source>
        <dbReference type="Proteomes" id="UP000243217"/>
    </source>
</evidence>
<dbReference type="InterPro" id="IPR011989">
    <property type="entry name" value="ARM-like"/>
</dbReference>
<gene>
    <name evidence="4" type="ORF">THRCLA_02081</name>
</gene>
<evidence type="ECO:0000259" key="3">
    <source>
        <dbReference type="PROSITE" id="PS51934"/>
    </source>
</evidence>
<dbReference type="EMBL" id="JNBS01000412">
    <property type="protein sequence ID" value="OQS05822.1"/>
    <property type="molecule type" value="Genomic_DNA"/>
</dbReference>
<keyword evidence="2" id="KW-0472">Membrane</keyword>
<evidence type="ECO:0000256" key="2">
    <source>
        <dbReference type="SAM" id="Phobius"/>
    </source>
</evidence>
<dbReference type="AlphaFoldDB" id="A0A1W0A6B0"/>
<feature type="domain" description="LRAT" evidence="3">
    <location>
        <begin position="25"/>
        <end position="156"/>
    </location>
</feature>
<feature type="transmembrane region" description="Helical" evidence="2">
    <location>
        <begin position="811"/>
        <end position="831"/>
    </location>
</feature>
<feature type="compositionally biased region" description="Polar residues" evidence="1">
    <location>
        <begin position="868"/>
        <end position="879"/>
    </location>
</feature>
<comment type="caution">
    <text evidence="4">The sequence shown here is derived from an EMBL/GenBank/DDBJ whole genome shotgun (WGS) entry which is preliminary data.</text>
</comment>
<dbReference type="InterPro" id="IPR016024">
    <property type="entry name" value="ARM-type_fold"/>
</dbReference>
<proteinExistence type="predicted"/>
<dbReference type="STRING" id="74557.A0A1W0A6B0"/>
<dbReference type="InterPro" id="IPR007053">
    <property type="entry name" value="LRAT_dom"/>
</dbReference>
<feature type="compositionally biased region" description="Polar residues" evidence="1">
    <location>
        <begin position="389"/>
        <end position="402"/>
    </location>
</feature>
<keyword evidence="2" id="KW-0812">Transmembrane</keyword>
<protein>
    <recommendedName>
        <fullName evidence="3">LRAT domain-containing protein</fullName>
    </recommendedName>
</protein>
<dbReference type="PROSITE" id="PS51934">
    <property type="entry name" value="LRAT"/>
    <property type="match status" value="1"/>
</dbReference>
<dbReference type="Pfam" id="PF04970">
    <property type="entry name" value="LRAT"/>
    <property type="match status" value="1"/>
</dbReference>
<feature type="region of interest" description="Disordered" evidence="1">
    <location>
        <begin position="367"/>
        <end position="402"/>
    </location>
</feature>
<accession>A0A1W0A6B0</accession>
<evidence type="ECO:0000256" key="1">
    <source>
        <dbReference type="SAM" id="MobiDB-lite"/>
    </source>
</evidence>
<name>A0A1W0A6B0_9STRA</name>
<keyword evidence="2" id="KW-1133">Transmembrane helix</keyword>
<feature type="compositionally biased region" description="Basic and acidic residues" evidence="1">
    <location>
        <begin position="367"/>
        <end position="376"/>
    </location>
</feature>
<organism evidence="4 5">
    <name type="scientific">Thraustotheca clavata</name>
    <dbReference type="NCBI Taxonomy" id="74557"/>
    <lineage>
        <taxon>Eukaryota</taxon>
        <taxon>Sar</taxon>
        <taxon>Stramenopiles</taxon>
        <taxon>Oomycota</taxon>
        <taxon>Saprolegniomycetes</taxon>
        <taxon>Saprolegniales</taxon>
        <taxon>Achlyaceae</taxon>
        <taxon>Thraustotheca</taxon>
    </lineage>
</organism>
<evidence type="ECO:0000313" key="4">
    <source>
        <dbReference type="EMBL" id="OQS05822.1"/>
    </source>
</evidence>
<dbReference type="PANTHER" id="PTHR46137:SF3">
    <property type="entry name" value="OS05G0310600 PROTEIN"/>
    <property type="match status" value="1"/>
</dbReference>
<dbReference type="PANTHER" id="PTHR46137">
    <property type="entry name" value="OS05G0310600 PROTEIN"/>
    <property type="match status" value="1"/>
</dbReference>
<reference evidence="4 5" key="1">
    <citation type="journal article" date="2014" name="Genome Biol. Evol.">
        <title>The secreted proteins of Achlya hypogyna and Thraustotheca clavata identify the ancestral oomycete secretome and reveal gene acquisitions by horizontal gene transfer.</title>
        <authorList>
            <person name="Misner I."/>
            <person name="Blouin N."/>
            <person name="Leonard G."/>
            <person name="Richards T.A."/>
            <person name="Lane C.E."/>
        </authorList>
    </citation>
    <scope>NUCLEOTIDE SEQUENCE [LARGE SCALE GENOMIC DNA]</scope>
    <source>
        <strain evidence="4 5">ATCC 34112</strain>
    </source>
</reference>
<dbReference type="OrthoDB" id="421951at2759"/>
<dbReference type="Gene3D" id="1.25.10.10">
    <property type="entry name" value="Leucine-rich Repeat Variant"/>
    <property type="match status" value="1"/>
</dbReference>
<feature type="region of interest" description="Disordered" evidence="1">
    <location>
        <begin position="848"/>
        <end position="879"/>
    </location>
</feature>
<dbReference type="SUPFAM" id="SSF48371">
    <property type="entry name" value="ARM repeat"/>
    <property type="match status" value="1"/>
</dbReference>
<dbReference type="Gene3D" id="3.90.1720.10">
    <property type="entry name" value="endopeptidase domain like (from Nostoc punctiforme)"/>
    <property type="match status" value="1"/>
</dbReference>
<sequence>MFGGEFTKVKNISSLRPADHIAVWDKSRWPIKYQHHGIVWASGDTEDTVQICHVWSPLIGYKEAQADSCFRISTLKEFLFNRSLASLRVVEYHTSSLREILSKWGEVHYTRADLPEVILARCKFLMGLGKGEFNIFKQNCEHAAHWCMTGEQWCKQNLTRAKGRVPFENMVSPEQVNALYDEIDAIKAVSKSVVDKVLSLNGRDVHIRVNGVKDSYLAIISSGFIGVVESRDEATSFQVATSSKVYNSMKVSFQVDGKHMYSRSTLSCYRQLHMKKYNFWRGRPGMTWELSSNGYMKSMNQHRRYIGIRSDNILVDVSMRGDAGRFELIPVEEAQVSPAQYDAKISKIPSARSFELAVNKSMRNLEARRSGKKEMVENSIAEEDDEGNENTPYNEYSKSPATKNHFKLGQKRMNMDPLQLVFTHLLTKPIHSTLDEKLHDIDIVHETLAFLPREPLLEIVIAMIAYVNHTRSLLNVCQDYLHHHINQDEVMEQIALIIPFVKDTTEDEGADDSSDVFLSPRNEPTIVPWSEVSSLTTLKRNNSWWSVIQSLWMPTQENEDDEDVLSTEEHDEYQVENLPLDIVNTVSSMVEYPANLKLQLNGLEALANYTNSPRCESQALLYVNPQMMPATINAMKELVHSKRAQIAGLSLLANPNVSLPSTITIQQCRRIILTVMRRYESHAQIQGLSCISLANLCREPNGALDIVSKGGVDAAILAMKHCPEDATVQSAGSCLIATICSINEEMQYAVLDAGGVAIIEKCLRLFPNDERVQEYGQLALTKINIITTNRKVIWTSFAFLTQMSKSNVGKFAVTGFVAVTAATIGYIHVYLPYYTELGQQVHDRAAMNRESGGSGEVSQVSGSMWKNMRQQVQSQKDKK</sequence>
<dbReference type="Proteomes" id="UP000243217">
    <property type="component" value="Unassembled WGS sequence"/>
</dbReference>